<dbReference type="EMBL" id="CP069026">
    <property type="protein sequence ID" value="QRC93855.1"/>
    <property type="molecule type" value="Genomic_DNA"/>
</dbReference>
<evidence type="ECO:0000313" key="3">
    <source>
        <dbReference type="Proteomes" id="UP000663193"/>
    </source>
</evidence>
<feature type="compositionally biased region" description="Low complexity" evidence="1">
    <location>
        <begin position="37"/>
        <end position="48"/>
    </location>
</feature>
<dbReference type="AlphaFoldDB" id="A0A7U2HVX4"/>
<proteinExistence type="predicted"/>
<name>A0A7U2HVX4_PHANO</name>
<accession>A0A7U2HVX4</accession>
<feature type="region of interest" description="Disordered" evidence="1">
    <location>
        <begin position="16"/>
        <end position="78"/>
    </location>
</feature>
<feature type="non-terminal residue" evidence="2">
    <location>
        <position position="1"/>
    </location>
</feature>
<keyword evidence="3" id="KW-1185">Reference proteome</keyword>
<evidence type="ECO:0000256" key="1">
    <source>
        <dbReference type="SAM" id="MobiDB-lite"/>
    </source>
</evidence>
<reference evidence="3" key="1">
    <citation type="journal article" date="2021" name="BMC Genomics">
        <title>Chromosome-level genome assembly and manually-curated proteome of model necrotroph Parastagonospora nodorum Sn15 reveals a genome-wide trove of candidate effector homologs, and redundancy of virulence-related functions within an accessory chromosome.</title>
        <authorList>
            <person name="Bertazzoni S."/>
            <person name="Jones D.A.B."/>
            <person name="Phan H.T."/>
            <person name="Tan K.-C."/>
            <person name="Hane J.K."/>
        </authorList>
    </citation>
    <scope>NUCLEOTIDE SEQUENCE [LARGE SCALE GENOMIC DNA]</scope>
    <source>
        <strain evidence="3">SN15 / ATCC MYA-4574 / FGSC 10173)</strain>
    </source>
</reference>
<evidence type="ECO:0000313" key="2">
    <source>
        <dbReference type="EMBL" id="QRC93855.1"/>
    </source>
</evidence>
<organism evidence="2 3">
    <name type="scientific">Phaeosphaeria nodorum (strain SN15 / ATCC MYA-4574 / FGSC 10173)</name>
    <name type="common">Glume blotch fungus</name>
    <name type="synonym">Parastagonospora nodorum</name>
    <dbReference type="NCBI Taxonomy" id="321614"/>
    <lineage>
        <taxon>Eukaryota</taxon>
        <taxon>Fungi</taxon>
        <taxon>Dikarya</taxon>
        <taxon>Ascomycota</taxon>
        <taxon>Pezizomycotina</taxon>
        <taxon>Dothideomycetes</taxon>
        <taxon>Pleosporomycetidae</taxon>
        <taxon>Pleosporales</taxon>
        <taxon>Pleosporineae</taxon>
        <taxon>Phaeosphaeriaceae</taxon>
        <taxon>Parastagonospora</taxon>
    </lineage>
</organism>
<gene>
    <name evidence="2" type="ORF">JI435_404640</name>
</gene>
<protein>
    <submittedName>
        <fullName evidence="2">Uncharacterized protein</fullName>
    </submittedName>
</protein>
<dbReference type="VEuPathDB" id="FungiDB:JI435_404640"/>
<sequence>HVTSFRIRGPTFYCKAEPRLPPIRSLKLPSIGSSNASPTTPHSSTPPSHAKERNAKRHDHARMAVPVLQRNKPRPRHA</sequence>
<dbReference type="Proteomes" id="UP000663193">
    <property type="component" value="Chromosome 4"/>
</dbReference>